<evidence type="ECO:0000313" key="4">
    <source>
        <dbReference type="EMBL" id="NDO40255.1"/>
    </source>
</evidence>
<evidence type="ECO:0000313" key="5">
    <source>
        <dbReference type="Proteomes" id="UP000446348"/>
    </source>
</evidence>
<dbReference type="GO" id="GO:0005524">
    <property type="term" value="F:ATP binding"/>
    <property type="evidence" value="ECO:0007669"/>
    <property type="project" value="InterPro"/>
</dbReference>
<dbReference type="AlphaFoldDB" id="A0A845RI33"/>
<dbReference type="GO" id="GO:0003677">
    <property type="term" value="F:DNA binding"/>
    <property type="evidence" value="ECO:0007669"/>
    <property type="project" value="InterPro"/>
</dbReference>
<accession>A0A845RI33</accession>
<evidence type="ECO:0000259" key="2">
    <source>
        <dbReference type="Pfam" id="PF19778"/>
    </source>
</evidence>
<reference evidence="3 5" key="1">
    <citation type="submission" date="2018-08" db="EMBL/GenBank/DDBJ databases">
        <title>Murine metabolic-syndrome-specific gut microbial biobank.</title>
        <authorList>
            <person name="Liu C."/>
        </authorList>
    </citation>
    <scope>NUCLEOTIDE SEQUENCE [LARGE SCALE GENOMIC DNA]</scope>
    <source>
        <strain evidence="3 5">X69</strain>
    </source>
</reference>
<gene>
    <name evidence="3" type="ORF">D3Z39_09730</name>
    <name evidence="4" type="ORF">FMM72_13635</name>
</gene>
<feature type="domain" description="Type III restriction enzyme C-terminal endonuclease" evidence="2">
    <location>
        <begin position="925"/>
        <end position="1020"/>
    </location>
</feature>
<dbReference type="PANTHER" id="PTHR47396:SF1">
    <property type="entry name" value="ATP-DEPENDENT HELICASE IRC3-RELATED"/>
    <property type="match status" value="1"/>
</dbReference>
<comment type="caution">
    <text evidence="3">The sequence shown here is derived from an EMBL/GenBank/DDBJ whole genome shotgun (WGS) entry which is preliminary data.</text>
</comment>
<dbReference type="Proteomes" id="UP000462501">
    <property type="component" value="Unassembled WGS sequence"/>
</dbReference>
<name>A0A845RI33_9FIRM</name>
<dbReference type="Proteomes" id="UP000446348">
    <property type="component" value="Unassembled WGS sequence"/>
</dbReference>
<dbReference type="Gene3D" id="3.40.50.300">
    <property type="entry name" value="P-loop containing nucleotide triphosphate hydrolases"/>
    <property type="match status" value="1"/>
</dbReference>
<dbReference type="Pfam" id="PF04851">
    <property type="entry name" value="ResIII"/>
    <property type="match status" value="1"/>
</dbReference>
<dbReference type="OrthoDB" id="9804145at2"/>
<feature type="domain" description="Helicase/UvrB N-terminal" evidence="1">
    <location>
        <begin position="70"/>
        <end position="242"/>
    </location>
</feature>
<evidence type="ECO:0000313" key="3">
    <source>
        <dbReference type="EMBL" id="NBI79147.1"/>
    </source>
</evidence>
<evidence type="ECO:0000313" key="6">
    <source>
        <dbReference type="Proteomes" id="UP000462501"/>
    </source>
</evidence>
<dbReference type="Pfam" id="PF19778">
    <property type="entry name" value="RE_endonuc"/>
    <property type="match status" value="1"/>
</dbReference>
<sequence>MKLKFKQQDFQTDAVNAVCALFDGQQRQTSTFSMERSGGQMELFGSVGVSNALYIDDGRIIENMQAVQRKNLLPQTDDLQGRQFSIEMETGTGKTYVYTKTIYELNRLYGFTKFIVVVPSIAIREGVYKSLQTTEEHFSALYDNAPCRYFIYNSAKLSDVRQFATSANIEIMIINIDAFRKAENVINQQQDKLNGDAAISFIQATRPIVIIDEPQSVDSTQKAKDAIASLAPLCVFRYSATHREKVNLLYRLTPVDAYQMGLVKQICVSSNQAAGGFNRPYVKLLSVSPEDGFKARLEIDVAGKDGKVGRKAVTVKPGADLHKLSGNRGIYEGYAVSGIDCTPDMEQIELSNTDVVRLGRAIGDIDENLIKRMQIRRTIEAHLDKELRYTEKGIKVLSLFFIDEVKKYREAEGGKGIYAQMFEELYAELMGLPKYAPLRERFTIDAQRVHDGYFSQDKKGNYKNTKGDTQDDYSTYNTIMKDKEWLLSFDCPLRFIFSHSALKEGWDNPNVFQVCTLIEQKSTLTARQKVGRGLRLCVNQDGERIEDRNINLLHVMANESFAEFADTLQKEIEEETGVKFGILQLDLFSGMVFEETKTEEKPLTEQQAATLISHLAGEGFIKTDAPAPEAAPELPKELEAAKKKAIEVIARDGDITPTAVTQLTAQKTVVVQSALTYDDAQQLMTHFENKGYITKSGKIKDSMKTAMRDGTLDLPPKFETARAQLMTTIRRADTRPPVRDASRDVTVRLKKEVTVSPEFLELWDKVKQKTTYRVQIDEAELIRRSVAALQSMEPIPKARIVTQTADIQIDHPGVTYTERGIKTADLADSYPSLPNILAILDGQTLARRSVIAEILKQSGRGQDFLNNPQMFIENAAEIIRDACYSLAIDGISYKKLYGAEYYVQEIFDSTELIANLDRNAVAVDHSVYDYIVYDSAIENRFALDLDDDPDVKMFFKLPSRFQVDTPIGTYNPDWAVYIEIDGMKKLYFILETKGSTNELDLRGRESLKIRCGRAHFKAVDSGAELHTASRWKDFKASNI</sequence>
<dbReference type="EMBL" id="VIQT01000019">
    <property type="protein sequence ID" value="NDO40255.1"/>
    <property type="molecule type" value="Genomic_DNA"/>
</dbReference>
<dbReference type="GO" id="GO:0005829">
    <property type="term" value="C:cytosol"/>
    <property type="evidence" value="ECO:0007669"/>
    <property type="project" value="TreeGrafter"/>
</dbReference>
<reference evidence="4 6" key="2">
    <citation type="submission" date="2019-06" db="EMBL/GenBank/DDBJ databases">
        <title>Draft genome sequences of 15 bacterial species constituting the stable defined intestinal microbiota of the GM15 gnotobiotic mouse model.</title>
        <authorList>
            <person name="Elie C."/>
            <person name="Mathieu A."/>
            <person name="Saliou A."/>
            <person name="Darnaud M."/>
            <person name="Leulier F."/>
            <person name="Tamellini A."/>
        </authorList>
    </citation>
    <scope>NUCLEOTIDE SEQUENCE [LARGE SCALE GENOMIC DNA]</scope>
    <source>
        <strain evidence="4 6">JM4-15</strain>
    </source>
</reference>
<dbReference type="RefSeq" id="WP_160209931.1">
    <property type="nucleotide sequence ID" value="NZ_CAMUSJ010000030.1"/>
</dbReference>
<dbReference type="InterPro" id="IPR045572">
    <property type="entry name" value="RE_endonuc_C"/>
</dbReference>
<dbReference type="InterPro" id="IPR050742">
    <property type="entry name" value="Helicase_Restrict-Modif_Enz"/>
</dbReference>
<dbReference type="GO" id="GO:0015668">
    <property type="term" value="F:type III site-specific deoxyribonuclease activity"/>
    <property type="evidence" value="ECO:0007669"/>
    <property type="project" value="InterPro"/>
</dbReference>
<dbReference type="InterPro" id="IPR006935">
    <property type="entry name" value="Helicase/UvrB_N"/>
</dbReference>
<dbReference type="EMBL" id="QXWZ01000016">
    <property type="protein sequence ID" value="NBI79147.1"/>
    <property type="molecule type" value="Genomic_DNA"/>
</dbReference>
<proteinExistence type="predicted"/>
<dbReference type="InterPro" id="IPR027417">
    <property type="entry name" value="P-loop_NTPase"/>
</dbReference>
<organism evidence="3 5">
    <name type="scientific">Anaerotruncus colihominis</name>
    <dbReference type="NCBI Taxonomy" id="169435"/>
    <lineage>
        <taxon>Bacteria</taxon>
        <taxon>Bacillati</taxon>
        <taxon>Bacillota</taxon>
        <taxon>Clostridia</taxon>
        <taxon>Eubacteriales</taxon>
        <taxon>Oscillospiraceae</taxon>
        <taxon>Anaerotruncus</taxon>
    </lineage>
</organism>
<protein>
    <submittedName>
        <fullName evidence="3">Type III deoxyribonuclease</fullName>
    </submittedName>
</protein>
<evidence type="ECO:0000259" key="1">
    <source>
        <dbReference type="Pfam" id="PF04851"/>
    </source>
</evidence>
<dbReference type="SUPFAM" id="SSF52540">
    <property type="entry name" value="P-loop containing nucleoside triphosphate hydrolases"/>
    <property type="match status" value="1"/>
</dbReference>
<dbReference type="PANTHER" id="PTHR47396">
    <property type="entry name" value="TYPE I RESTRICTION ENZYME ECOKI R PROTEIN"/>
    <property type="match status" value="1"/>
</dbReference>